<proteinExistence type="predicted"/>
<gene>
    <name evidence="2" type="ORF">RHABOEDO_001724</name>
</gene>
<protein>
    <recommendedName>
        <fullName evidence="1">DUF4277 domain-containing protein</fullName>
    </recommendedName>
</protein>
<name>A0ABX8V726_9BACT</name>
<sequence>MVEVSEGEIQTTVMDHHGLVAAICQDLKIAERIDNRLPSGPQRKVSPGIAAVAMIINGLGFTNRTLYLAHQFFASEPIERLLEVGLKAKDSTDHELGCALDNIAEYGASKLFSEVAFGIALDNHLLDGINHIETMIPKL</sequence>
<keyword evidence="3" id="KW-1185">Reference proteome</keyword>
<organism evidence="2 3">
    <name type="scientific">Candidatus Rhabdochlamydia oedothoracis</name>
    <dbReference type="NCBI Taxonomy" id="2720720"/>
    <lineage>
        <taxon>Bacteria</taxon>
        <taxon>Pseudomonadati</taxon>
        <taxon>Chlamydiota</taxon>
        <taxon>Chlamydiia</taxon>
        <taxon>Parachlamydiales</taxon>
        <taxon>Candidatus Rhabdochlamydiaceae</taxon>
        <taxon>Candidatus Rhabdochlamydia</taxon>
    </lineage>
</organism>
<reference evidence="2 3" key="1">
    <citation type="journal article" date="2022" name="bioRxiv">
        <title>Ecology and evolution of chlamydial symbionts of arthropods.</title>
        <authorList>
            <person name="Halter T."/>
            <person name="Koestlbacher S."/>
            <person name="Collingro A."/>
            <person name="Sixt B.S."/>
            <person name="Toenshoff E.R."/>
            <person name="Hendrickx F."/>
            <person name="Kostanjsek R."/>
            <person name="Horn M."/>
        </authorList>
    </citation>
    <scope>NUCLEOTIDE SEQUENCE [LARGE SCALE GENOMIC DNA]</scope>
    <source>
        <strain evidence="2">W744xW776</strain>
    </source>
</reference>
<dbReference type="RefSeq" id="WP_220017606.1">
    <property type="nucleotide sequence ID" value="NZ_CP075587.1"/>
</dbReference>
<feature type="domain" description="DUF4277" evidence="1">
    <location>
        <begin position="10"/>
        <end position="116"/>
    </location>
</feature>
<evidence type="ECO:0000259" key="1">
    <source>
        <dbReference type="Pfam" id="PF14104"/>
    </source>
</evidence>
<dbReference type="InterPro" id="IPR025457">
    <property type="entry name" value="DUF4277"/>
</dbReference>
<evidence type="ECO:0000313" key="2">
    <source>
        <dbReference type="EMBL" id="QYF49392.1"/>
    </source>
</evidence>
<dbReference type="Proteomes" id="UP000826014">
    <property type="component" value="Chromosome"/>
</dbReference>
<dbReference type="EMBL" id="CP075587">
    <property type="protein sequence ID" value="QYF49392.1"/>
    <property type="molecule type" value="Genomic_DNA"/>
</dbReference>
<dbReference type="Pfam" id="PF14104">
    <property type="entry name" value="DUF4277"/>
    <property type="match status" value="1"/>
</dbReference>
<accession>A0ABX8V726</accession>
<evidence type="ECO:0000313" key="3">
    <source>
        <dbReference type="Proteomes" id="UP000826014"/>
    </source>
</evidence>